<dbReference type="Proteomes" id="UP000095256">
    <property type="component" value="Unassembled WGS sequence"/>
</dbReference>
<dbReference type="STRING" id="762845.BCR26_00375"/>
<dbReference type="Pfam" id="PF00581">
    <property type="entry name" value="Rhodanese"/>
    <property type="match status" value="1"/>
</dbReference>
<dbReference type="Gene3D" id="3.40.250.10">
    <property type="entry name" value="Rhodanese-like domain"/>
    <property type="match status" value="1"/>
</dbReference>
<dbReference type="InterPro" id="IPR001763">
    <property type="entry name" value="Rhodanese-like_dom"/>
</dbReference>
<dbReference type="EMBL" id="MIEK01000001">
    <property type="protein sequence ID" value="OEH84126.1"/>
    <property type="molecule type" value="Genomic_DNA"/>
</dbReference>
<dbReference type="SUPFAM" id="SSF52821">
    <property type="entry name" value="Rhodanese/Cell cycle control phosphatase"/>
    <property type="match status" value="1"/>
</dbReference>
<dbReference type="CDD" id="cd00158">
    <property type="entry name" value="RHOD"/>
    <property type="match status" value="1"/>
</dbReference>
<dbReference type="PANTHER" id="PTHR43031">
    <property type="entry name" value="FAD-DEPENDENT OXIDOREDUCTASE"/>
    <property type="match status" value="1"/>
</dbReference>
<organism evidence="2 3">
    <name type="scientific">Enterococcus rivorum</name>
    <dbReference type="NCBI Taxonomy" id="762845"/>
    <lineage>
        <taxon>Bacteria</taxon>
        <taxon>Bacillati</taxon>
        <taxon>Bacillota</taxon>
        <taxon>Bacilli</taxon>
        <taxon>Lactobacillales</taxon>
        <taxon>Enterococcaceae</taxon>
        <taxon>Enterococcus</taxon>
    </lineage>
</organism>
<dbReference type="SMART" id="SM00450">
    <property type="entry name" value="RHOD"/>
    <property type="match status" value="1"/>
</dbReference>
<protein>
    <submittedName>
        <fullName evidence="2">Rhodanese</fullName>
    </submittedName>
</protein>
<keyword evidence="3" id="KW-1185">Reference proteome</keyword>
<evidence type="ECO:0000313" key="2">
    <source>
        <dbReference type="EMBL" id="OEH84126.1"/>
    </source>
</evidence>
<dbReference type="PROSITE" id="PS50206">
    <property type="entry name" value="RHODANESE_3"/>
    <property type="match status" value="1"/>
</dbReference>
<gene>
    <name evidence="2" type="ORF">BCR26_00375</name>
</gene>
<sequence length="89" mass="9917">MEIRLNEPVSIVDVREIDEFTLGHIPSAKNFPLSTLPETISKLNKEEPHYVICQHGIRSQSACGFLKQSGYNVINVSEGMSAWDGKVES</sequence>
<comment type="caution">
    <text evidence="2">The sequence shown here is derived from an EMBL/GenBank/DDBJ whole genome shotgun (WGS) entry which is preliminary data.</text>
</comment>
<name>A0A1E5L1Z3_9ENTE</name>
<dbReference type="InterPro" id="IPR050229">
    <property type="entry name" value="GlpE_sulfurtransferase"/>
</dbReference>
<proteinExistence type="predicted"/>
<evidence type="ECO:0000259" key="1">
    <source>
        <dbReference type="PROSITE" id="PS50206"/>
    </source>
</evidence>
<dbReference type="PANTHER" id="PTHR43031:SF17">
    <property type="entry name" value="SULFURTRANSFERASE YTWF-RELATED"/>
    <property type="match status" value="1"/>
</dbReference>
<dbReference type="InterPro" id="IPR036873">
    <property type="entry name" value="Rhodanese-like_dom_sf"/>
</dbReference>
<feature type="domain" description="Rhodanese" evidence="1">
    <location>
        <begin position="5"/>
        <end position="89"/>
    </location>
</feature>
<dbReference type="AlphaFoldDB" id="A0A1E5L1Z3"/>
<accession>A0A1E5L1Z3</accession>
<reference evidence="2 3" key="1">
    <citation type="submission" date="2016-09" db="EMBL/GenBank/DDBJ databases">
        <authorList>
            <person name="Capua I."/>
            <person name="De Benedictis P."/>
            <person name="Joannis T."/>
            <person name="Lombin L.H."/>
            <person name="Cattoli G."/>
        </authorList>
    </citation>
    <scope>NUCLEOTIDE SEQUENCE [LARGE SCALE GENOMIC DNA]</scope>
    <source>
        <strain evidence="2 3">LMG 25899</strain>
    </source>
</reference>
<evidence type="ECO:0000313" key="3">
    <source>
        <dbReference type="Proteomes" id="UP000095256"/>
    </source>
</evidence>